<evidence type="ECO:0000313" key="2">
    <source>
        <dbReference type="Proteomes" id="UP001596274"/>
    </source>
</evidence>
<dbReference type="EMBL" id="JBHSWT010000626">
    <property type="protein sequence ID" value="MFC6772074.1"/>
    <property type="molecule type" value="Genomic_DNA"/>
</dbReference>
<dbReference type="AlphaFoldDB" id="A0ABD5T4D8"/>
<keyword evidence="2" id="KW-1185">Reference proteome</keyword>
<organism evidence="1 2">
    <name type="scientific">Halorubrum pallidum</name>
    <dbReference type="NCBI Taxonomy" id="1526114"/>
    <lineage>
        <taxon>Archaea</taxon>
        <taxon>Methanobacteriati</taxon>
        <taxon>Methanobacteriota</taxon>
        <taxon>Stenosarchaea group</taxon>
        <taxon>Halobacteria</taxon>
        <taxon>Halobacteriales</taxon>
        <taxon>Haloferacaceae</taxon>
        <taxon>Halorubrum</taxon>
    </lineage>
</organism>
<sequence length="238" mass="27054">MTELGRVEFTRLRGFLAQFGASEQEVTEDLAPLAVVLNDPADQRFVATQLYDEARHAEFLEQYWETVIHQVEDERGVARTDPTADRWHAEPHKTLLRRTSDAMARLLTTADPEMRARAYSHYHLVVEGVLAQTAYEWVDERYSEESSDGLALPALTSGFQRLQQDEARHVTFGVRRVQDLLDAGVDTAVVVETIDELLPFVEATIDRMVTESGREQLLEQVEEERDQRLKEVGAVEAA</sequence>
<dbReference type="InterPro" id="IPR009078">
    <property type="entry name" value="Ferritin-like_SF"/>
</dbReference>
<gene>
    <name evidence="1" type="ORF">ACFQDD_11205</name>
</gene>
<evidence type="ECO:0000313" key="1">
    <source>
        <dbReference type="EMBL" id="MFC6772074.1"/>
    </source>
</evidence>
<reference evidence="1 2" key="1">
    <citation type="journal article" date="2019" name="Int. J. Syst. Evol. Microbiol.">
        <title>The Global Catalogue of Microorganisms (GCM) 10K type strain sequencing project: providing services to taxonomists for standard genome sequencing and annotation.</title>
        <authorList>
            <consortium name="The Broad Institute Genomics Platform"/>
            <consortium name="The Broad Institute Genome Sequencing Center for Infectious Disease"/>
            <person name="Wu L."/>
            <person name="Ma J."/>
        </authorList>
    </citation>
    <scope>NUCLEOTIDE SEQUENCE [LARGE SCALE GENOMIC DNA]</scope>
    <source>
        <strain evidence="1 2">PJ61</strain>
    </source>
</reference>
<dbReference type="InterPro" id="IPR012348">
    <property type="entry name" value="RNR-like"/>
</dbReference>
<comment type="caution">
    <text evidence="1">The sequence shown here is derived from an EMBL/GenBank/DDBJ whole genome shotgun (WGS) entry which is preliminary data.</text>
</comment>
<name>A0ABD5T4D8_9EURY</name>
<dbReference type="SUPFAM" id="SSF47240">
    <property type="entry name" value="Ferritin-like"/>
    <property type="match status" value="1"/>
</dbReference>
<dbReference type="Proteomes" id="UP001596274">
    <property type="component" value="Unassembled WGS sequence"/>
</dbReference>
<dbReference type="Gene3D" id="1.10.620.20">
    <property type="entry name" value="Ribonucleotide Reductase, subunit A"/>
    <property type="match status" value="1"/>
</dbReference>
<protein>
    <submittedName>
        <fullName evidence="1">Ribonucleoside-diphosphate reductase</fullName>
    </submittedName>
</protein>
<proteinExistence type="predicted"/>
<accession>A0ABD5T4D8</accession>